<dbReference type="Pfam" id="PF02254">
    <property type="entry name" value="TrkA_N"/>
    <property type="match status" value="2"/>
</dbReference>
<dbReference type="InterPro" id="IPR036291">
    <property type="entry name" value="NAD(P)-bd_dom_sf"/>
</dbReference>
<sequence length="736" mass="78800">MSTDSGESDRADPTGHADLSEHVIVAGLSAMGLRLAEQLQASGVAVVAVDDRLSATARRRLERCGVRVLRESPHLPEVLREAGIAASLAVVICHEADLDNLETALLAADIAPAVRLVVSVHNPQLGGQLADALAQVRVLNLGELAGPSFVEACVRSDVTHAFTMDARADAEVFAVIEEEITGRGDFRARYGDLTPIALRRAGARHAEMLPPRDTSLRPGDRLTVLGRLAEFDERGMTVSGLHDARLFATLGAGTAERGGVSRARRGTTARLREFRSIIRGELDRPFRLALVAVAAILLVSTVVLSLTYTDHNQAAPPDFGPLDALYLTVETMVTVGYGDFNFGAADKWLQVFGIGLMLAGALSIAVVYAFITNVIISRRLERALGRGRAGAVRGHVILSGLGSVGVATMDGLVRAGRQVVVIERDENNRYLPVAREQGVPVIIGDATVRSTLLEAGLAHATTVAALTSDGVANLETVLSAREAHVELRGARAAREAARRAGGRSYGRGRSPEAQPRQAGLRVVLRIFDTTMADEVERRFGIHTARSASALATPYFVGAALGYDVLSTFYVERTPFLVARMTVNAGGALVGPTLRELSTGTRVLAVTTATATATASLGADDSRSDDDGRGDDGRDDDRRDDDRRDDDRRDDDGRDDDRRDDDRAVVEPDYRPGRHTRLRPGDELLVVGPVTQIVDMVRRNQRVDVPARHRPAPTRASATATRGESDRAADPTDATGN</sequence>
<dbReference type="Gene3D" id="1.10.287.70">
    <property type="match status" value="1"/>
</dbReference>
<dbReference type="AlphaFoldDB" id="Q0RN87"/>
<dbReference type="Proteomes" id="UP000000657">
    <property type="component" value="Chromosome"/>
</dbReference>
<reference evidence="5 6" key="1">
    <citation type="journal article" date="2007" name="Genome Res.">
        <title>Genome characteristics of facultatively symbiotic Frankia sp. strains reflect host range and host plant biogeography.</title>
        <authorList>
            <person name="Normand P."/>
            <person name="Lapierre P."/>
            <person name="Tisa L.S."/>
            <person name="Gogarten J.P."/>
            <person name="Alloisio N."/>
            <person name="Bagnarol E."/>
            <person name="Bassi C.A."/>
            <person name="Berry A.M."/>
            <person name="Bickhart D.M."/>
            <person name="Choisne N."/>
            <person name="Couloux A."/>
            <person name="Cournoyer B."/>
            <person name="Cruveiller S."/>
            <person name="Daubin V."/>
            <person name="Demange N."/>
            <person name="Francino M.P."/>
            <person name="Goltsman E."/>
            <person name="Huang Y."/>
            <person name="Kopp O.R."/>
            <person name="Labarre L."/>
            <person name="Lapidus A."/>
            <person name="Lavire C."/>
            <person name="Marechal J."/>
            <person name="Martinez M."/>
            <person name="Mastronunzio J.E."/>
            <person name="Mullin B.C."/>
            <person name="Niemann J."/>
            <person name="Pujic P."/>
            <person name="Rawnsley T."/>
            <person name="Rouy Z."/>
            <person name="Schenowitz C."/>
            <person name="Sellstedt A."/>
            <person name="Tavares F."/>
            <person name="Tomkins J.P."/>
            <person name="Vallenet D."/>
            <person name="Valverde C."/>
            <person name="Wall L.G."/>
            <person name="Wang Y."/>
            <person name="Medigue C."/>
            <person name="Benson D.R."/>
        </authorList>
    </citation>
    <scope>NUCLEOTIDE SEQUENCE [LARGE SCALE GENOMIC DNA]</scope>
    <source>
        <strain evidence="6">DSM 45986 / CECT 9034 / ACN14a</strain>
    </source>
</reference>
<feature type="domain" description="RCK N-terminal" evidence="4">
    <location>
        <begin position="20"/>
        <end position="138"/>
    </location>
</feature>
<dbReference type="eggNOG" id="COG0569">
    <property type="taxonomic scope" value="Bacteria"/>
</dbReference>
<name>Q0RN87_FRAAA</name>
<dbReference type="STRING" id="326424.FRAAL2353"/>
<feature type="compositionally biased region" description="Basic and acidic residues" evidence="2">
    <location>
        <begin position="619"/>
        <end position="671"/>
    </location>
</feature>
<feature type="compositionally biased region" description="Low complexity" evidence="2">
    <location>
        <begin position="712"/>
        <end position="721"/>
    </location>
</feature>
<keyword evidence="3" id="KW-1133">Transmembrane helix</keyword>
<keyword evidence="3" id="KW-0812">Transmembrane</keyword>
<feature type="region of interest" description="Disordered" evidence="2">
    <location>
        <begin position="698"/>
        <end position="736"/>
    </location>
</feature>
<keyword evidence="6" id="KW-1185">Reference proteome</keyword>
<dbReference type="EMBL" id="CT573213">
    <property type="protein sequence ID" value="CAJ61002.1"/>
    <property type="molecule type" value="Genomic_DNA"/>
</dbReference>
<dbReference type="GO" id="GO:0006813">
    <property type="term" value="P:potassium ion transport"/>
    <property type="evidence" value="ECO:0007669"/>
    <property type="project" value="InterPro"/>
</dbReference>
<dbReference type="InterPro" id="IPR050721">
    <property type="entry name" value="Trk_Ktr_HKT_K-transport"/>
</dbReference>
<evidence type="ECO:0000256" key="3">
    <source>
        <dbReference type="SAM" id="Phobius"/>
    </source>
</evidence>
<dbReference type="PANTHER" id="PTHR43833:SF11">
    <property type="entry name" value="VOLTAGE-GATED POTASSIUM CHANNEL KCH"/>
    <property type="match status" value="1"/>
</dbReference>
<dbReference type="SUPFAM" id="SSF81324">
    <property type="entry name" value="Voltage-gated potassium channels"/>
    <property type="match status" value="1"/>
</dbReference>
<protein>
    <recommendedName>
        <fullName evidence="4">RCK N-terminal domain-containing protein</fullName>
    </recommendedName>
</protein>
<keyword evidence="3" id="KW-0472">Membrane</keyword>
<comment type="subcellular location">
    <subcellularLocation>
        <location evidence="1">Cell membrane</location>
        <topology evidence="1">Multi-pass membrane protein</topology>
    </subcellularLocation>
</comment>
<evidence type="ECO:0000313" key="6">
    <source>
        <dbReference type="Proteomes" id="UP000000657"/>
    </source>
</evidence>
<dbReference type="PANTHER" id="PTHR43833">
    <property type="entry name" value="POTASSIUM CHANNEL PROTEIN 2-RELATED-RELATED"/>
    <property type="match status" value="1"/>
</dbReference>
<evidence type="ECO:0000259" key="4">
    <source>
        <dbReference type="PROSITE" id="PS51201"/>
    </source>
</evidence>
<dbReference type="OrthoDB" id="440986at2"/>
<accession>Q0RN87</accession>
<dbReference type="InterPro" id="IPR003148">
    <property type="entry name" value="RCK_N"/>
</dbReference>
<evidence type="ECO:0000256" key="2">
    <source>
        <dbReference type="SAM" id="MobiDB-lite"/>
    </source>
</evidence>
<feature type="region of interest" description="Disordered" evidence="2">
    <location>
        <begin position="615"/>
        <end position="677"/>
    </location>
</feature>
<dbReference type="KEGG" id="fal:FRAAL2353"/>
<dbReference type="eggNOG" id="COG1226">
    <property type="taxonomic scope" value="Bacteria"/>
</dbReference>
<dbReference type="InterPro" id="IPR013099">
    <property type="entry name" value="K_chnl_dom"/>
</dbReference>
<evidence type="ECO:0000313" key="5">
    <source>
        <dbReference type="EMBL" id="CAJ61002.1"/>
    </source>
</evidence>
<dbReference type="RefSeq" id="WP_011603517.1">
    <property type="nucleotide sequence ID" value="NC_008278.1"/>
</dbReference>
<dbReference type="SUPFAM" id="SSF51735">
    <property type="entry name" value="NAD(P)-binding Rossmann-fold domains"/>
    <property type="match status" value="2"/>
</dbReference>
<feature type="transmembrane region" description="Helical" evidence="3">
    <location>
        <begin position="288"/>
        <end position="308"/>
    </location>
</feature>
<dbReference type="Gene3D" id="3.40.50.720">
    <property type="entry name" value="NAD(P)-binding Rossmann-like Domain"/>
    <property type="match status" value="2"/>
</dbReference>
<dbReference type="PROSITE" id="PS51201">
    <property type="entry name" value="RCK_N"/>
    <property type="match status" value="2"/>
</dbReference>
<dbReference type="HOGENOM" id="CLU_371217_0_0_11"/>
<dbReference type="GO" id="GO:0005886">
    <property type="term" value="C:plasma membrane"/>
    <property type="evidence" value="ECO:0007669"/>
    <property type="project" value="UniProtKB-SubCell"/>
</dbReference>
<organism evidence="5 6">
    <name type="scientific">Frankia alni (strain DSM 45986 / CECT 9034 / ACN14a)</name>
    <dbReference type="NCBI Taxonomy" id="326424"/>
    <lineage>
        <taxon>Bacteria</taxon>
        <taxon>Bacillati</taxon>
        <taxon>Actinomycetota</taxon>
        <taxon>Actinomycetes</taxon>
        <taxon>Frankiales</taxon>
        <taxon>Frankiaceae</taxon>
        <taxon>Frankia</taxon>
    </lineage>
</organism>
<feature type="transmembrane region" description="Helical" evidence="3">
    <location>
        <begin position="348"/>
        <end position="376"/>
    </location>
</feature>
<proteinExistence type="predicted"/>
<evidence type="ECO:0000256" key="1">
    <source>
        <dbReference type="ARBA" id="ARBA00004651"/>
    </source>
</evidence>
<dbReference type="Pfam" id="PF07885">
    <property type="entry name" value="Ion_trans_2"/>
    <property type="match status" value="1"/>
</dbReference>
<feature type="domain" description="RCK N-terminal" evidence="4">
    <location>
        <begin position="393"/>
        <end position="523"/>
    </location>
</feature>
<gene>
    <name evidence="5" type="ordered locus">FRAAL2353</name>
</gene>